<dbReference type="OrthoDB" id="116992at2759"/>
<reference evidence="1" key="1">
    <citation type="submission" date="2021-01" db="EMBL/GenBank/DDBJ databases">
        <title>Phytophthora aleatoria, a newly-described species from Pinus radiata is distinct from Phytophthora cactorum isolates based on comparative genomics.</title>
        <authorList>
            <person name="Mcdougal R."/>
            <person name="Panda P."/>
            <person name="Williams N."/>
            <person name="Studholme D.J."/>
        </authorList>
    </citation>
    <scope>NUCLEOTIDE SEQUENCE</scope>
    <source>
        <strain evidence="1">NZFS 3830</strain>
    </source>
</reference>
<organism evidence="1 2">
    <name type="scientific">Phytophthora cactorum</name>
    <dbReference type="NCBI Taxonomy" id="29920"/>
    <lineage>
        <taxon>Eukaryota</taxon>
        <taxon>Sar</taxon>
        <taxon>Stramenopiles</taxon>
        <taxon>Oomycota</taxon>
        <taxon>Peronosporomycetes</taxon>
        <taxon>Peronosporales</taxon>
        <taxon>Peronosporaceae</taxon>
        <taxon>Phytophthora</taxon>
    </lineage>
</organism>
<dbReference type="AlphaFoldDB" id="A0A8T1UCQ5"/>
<gene>
    <name evidence="1" type="ORF">JG687_00008295</name>
</gene>
<protein>
    <submittedName>
        <fullName evidence="1">Uncharacterized protein</fullName>
    </submittedName>
</protein>
<evidence type="ECO:0000313" key="2">
    <source>
        <dbReference type="Proteomes" id="UP000688947"/>
    </source>
</evidence>
<name>A0A8T1UCQ5_9STRA</name>
<comment type="caution">
    <text evidence="1">The sequence shown here is derived from an EMBL/GenBank/DDBJ whole genome shotgun (WGS) entry which is preliminary data.</text>
</comment>
<dbReference type="Proteomes" id="UP000688947">
    <property type="component" value="Unassembled WGS sequence"/>
</dbReference>
<sequence>MAKHTLDYTMSALFPGDRVERTTLSHSGLELKRKLGYAYINGFNHIMMTTFKCHHDIQVLLGGKDATE</sequence>
<proteinExistence type="predicted"/>
<dbReference type="EMBL" id="JAENGZ010000393">
    <property type="protein sequence ID" value="KAG6960295.1"/>
    <property type="molecule type" value="Genomic_DNA"/>
</dbReference>
<evidence type="ECO:0000313" key="1">
    <source>
        <dbReference type="EMBL" id="KAG6960295.1"/>
    </source>
</evidence>
<accession>A0A8T1UCQ5</accession>